<protein>
    <submittedName>
        <fullName evidence="6">VENN motif pre-toxin domain-containing protein</fullName>
    </submittedName>
</protein>
<keyword evidence="3" id="KW-1266">Target cell cytoplasm</keyword>
<dbReference type="AlphaFoldDB" id="A0AB35RJL7"/>
<dbReference type="Pfam" id="PF04829">
    <property type="entry name" value="PT-VENN"/>
    <property type="match status" value="1"/>
</dbReference>
<sequence>MSPDEKTVIVNLVAALGAAGGSVAAGNSSGTGSGANAARVEVENNSLGSVAKAAEKAFEGCMKNATCRTRWGSQSV</sequence>
<feature type="domain" description="VENN motif-containing" evidence="5">
    <location>
        <begin position="1"/>
        <end position="48"/>
    </location>
</feature>
<dbReference type="EMBL" id="JAWJAC010000003">
    <property type="protein sequence ID" value="MDV2861885.1"/>
    <property type="molecule type" value="Genomic_DNA"/>
</dbReference>
<gene>
    <name evidence="6" type="ORF">R0H02_05330</name>
</gene>
<proteinExistence type="predicted"/>
<evidence type="ECO:0000256" key="4">
    <source>
        <dbReference type="ARBA" id="ARBA00023026"/>
    </source>
</evidence>
<comment type="subcellular location">
    <subcellularLocation>
        <location evidence="1">Target cell</location>
        <location evidence="1">Target cell cytoplasm</location>
    </subcellularLocation>
</comment>
<comment type="caution">
    <text evidence="6">The sequence shown here is derived from an EMBL/GenBank/DDBJ whole genome shotgun (WGS) entry which is preliminary data.</text>
</comment>
<evidence type="ECO:0000256" key="3">
    <source>
        <dbReference type="ARBA" id="ARBA00022913"/>
    </source>
</evidence>
<evidence type="ECO:0000256" key="1">
    <source>
        <dbReference type="ARBA" id="ARBA00004219"/>
    </source>
</evidence>
<evidence type="ECO:0000256" key="2">
    <source>
        <dbReference type="ARBA" id="ARBA00022656"/>
    </source>
</evidence>
<dbReference type="InterPro" id="IPR006914">
    <property type="entry name" value="VENN_dom"/>
</dbReference>
<reference evidence="6 7" key="1">
    <citation type="submission" date="2023-10" db="EMBL/GenBank/DDBJ databases">
        <title>Phytobacter spp. The emergence of a new genus of hospital-origin enterobacteria encoding carbapenemases in Argentina.</title>
        <authorList>
            <person name="Vay C."/>
            <person name="Almuzara M."/>
            <person name="Traglia G.M."/>
            <person name="Campos J."/>
        </authorList>
    </citation>
    <scope>NUCLEOTIDE SEQUENCE [LARGE SCALE GENOMIC DNA]</scope>
    <source>
        <strain evidence="6 7">CVMA36</strain>
    </source>
</reference>
<dbReference type="GO" id="GO:0090729">
    <property type="term" value="F:toxin activity"/>
    <property type="evidence" value="ECO:0007669"/>
    <property type="project" value="UniProtKB-KW"/>
</dbReference>
<evidence type="ECO:0000313" key="7">
    <source>
        <dbReference type="Proteomes" id="UP001286589"/>
    </source>
</evidence>
<accession>A0AB35RJL7</accession>
<keyword evidence="2" id="KW-0800">Toxin</keyword>
<dbReference type="Proteomes" id="UP001286589">
    <property type="component" value="Unassembled WGS sequence"/>
</dbReference>
<name>A0AB35RJL7_9ENTR</name>
<organism evidence="6 7">
    <name type="scientific">Phytobacter ursingii</name>
    <dbReference type="NCBI Taxonomy" id="1972431"/>
    <lineage>
        <taxon>Bacteria</taxon>
        <taxon>Pseudomonadati</taxon>
        <taxon>Pseudomonadota</taxon>
        <taxon>Gammaproteobacteria</taxon>
        <taxon>Enterobacterales</taxon>
        <taxon>Enterobacteriaceae</taxon>
        <taxon>Phytobacter</taxon>
    </lineage>
</organism>
<evidence type="ECO:0000259" key="5">
    <source>
        <dbReference type="Pfam" id="PF04829"/>
    </source>
</evidence>
<dbReference type="RefSeq" id="WP_267501220.1">
    <property type="nucleotide sequence ID" value="NZ_JAWJAC010000003.1"/>
</dbReference>
<keyword evidence="4" id="KW-0843">Virulence</keyword>
<keyword evidence="7" id="KW-1185">Reference proteome</keyword>
<evidence type="ECO:0000313" key="6">
    <source>
        <dbReference type="EMBL" id="MDV2861885.1"/>
    </source>
</evidence>